<evidence type="ECO:0000259" key="2">
    <source>
        <dbReference type="Pfam" id="PF09718"/>
    </source>
</evidence>
<proteinExistence type="predicted"/>
<evidence type="ECO:0008006" key="5">
    <source>
        <dbReference type="Google" id="ProtNLM"/>
    </source>
</evidence>
<gene>
    <name evidence="3" type="ORF">HBF25_12800</name>
</gene>
<dbReference type="Pfam" id="PF09718">
    <property type="entry name" value="Tape_meas_lam_C"/>
    <property type="match status" value="1"/>
</dbReference>
<organism evidence="3 4">
    <name type="scientific">Luteibacter anthropi</name>
    <dbReference type="NCBI Taxonomy" id="564369"/>
    <lineage>
        <taxon>Bacteria</taxon>
        <taxon>Pseudomonadati</taxon>
        <taxon>Pseudomonadota</taxon>
        <taxon>Gammaproteobacteria</taxon>
        <taxon>Lysobacterales</taxon>
        <taxon>Rhodanobacteraceae</taxon>
        <taxon>Luteibacter</taxon>
    </lineage>
</organism>
<evidence type="ECO:0000313" key="4">
    <source>
        <dbReference type="Proteomes" id="UP000490980"/>
    </source>
</evidence>
<name>A0A7X5ZIT8_9GAMM</name>
<dbReference type="AlphaFoldDB" id="A0A7X5ZIT8"/>
<dbReference type="InterPro" id="IPR009628">
    <property type="entry name" value="Phage_tape_measure_N"/>
</dbReference>
<protein>
    <recommendedName>
        <fullName evidence="5">Phage tail tape measure protein</fullName>
    </recommendedName>
</protein>
<dbReference type="Pfam" id="PF06791">
    <property type="entry name" value="TMP_2"/>
    <property type="match status" value="1"/>
</dbReference>
<evidence type="ECO:0000259" key="1">
    <source>
        <dbReference type="Pfam" id="PF06791"/>
    </source>
</evidence>
<keyword evidence="4" id="KW-1185">Reference proteome</keyword>
<sequence length="1096" mass="115844">MADETARLVVAVDSTSATKATDVLDTMTASAGNAEAMVEALSKAFGPVAAEIAKLTAAIDRQVSSYASLDSAGQKVAATSEQAAKAAETQAQATEALGETADQARDRIRAMVSASLDQVRADAAAIEATQRRSDASRTVAADLNSEANSVRRAQESIAAFRQRTEEAAQSSRGAAKGVDEQRAALDKLLKQIDPTIAALEKLDQQEAELKQFKAAGMLGGDDFDRFMSTIQQRRKDVSDVGEAMHGFSLNTAAARREVGTLVSELARGNFGDFQRSLITLAGDTGIFSALLSPAAIGVGALALAIGGLAAISIAGYNDQQQLTKAIIATGDSAGVTAAQVNGMVVAIGGNSGQYGKAREALLGLVESGRLTGDSLQQAGQLAVDMAEVTGKSIGEAVQHIVSLRDDPVKAVRALDEQYNLLTANQYEHIKALVEQGQQERAVAEIQAIEAAKFSERRKKYEEDLGYLAKSWLAVRDAISQTLEKEKQIGSGSDTSKLNLLDQKIAGLKGTQVGGRGQSDQDFAARLQKSGSPLYGQYQELLDAKHRITVNQALDQWTAEQAAYDKRIQDEGKRASDTLDDFARRAKADDAKAKDIAKVKEATQKALAGRPQDKAAIKAQQAAALKYIDQQYTDKAGRSASKALDTAEVSAEASAFKSALAQITTSYTNAQKELDAQRKAGAVSEQAYYEQSRDLLWRGEGEQVTAIQAEMARLQQRKVAGAEKVKNDQRMAELSAEAHKVEADAISRDTVLQQEAAGAKERTTRAINAYVEALGRQESAARADADLQVQRLSMGDREFANMQRVISIRRQGADDLVRLASQLSNNQIDRATYDQQAEVQQASTDRLVQIELDAQARIASARESWTTGARKAMGDLSDQAMDAAGSFYSFVTTTSGSLSDFLVNAATTGKASIKDFVSSILKEVARLEANRAAASLLSYGLSFIPGLGGDSVPSTGTSGGFSLTGGTYSGGGSFATNWLAPARANGGSVDRNSLYRVAENGPEVYQSPGGDSYLLTGQEGGRVVPMRAGGGQAQSAGGVQVNVTVNVASDGSTSGQVDAAGADAVGRDLGQQMQAVAEQVLARSMQPGGKLWRSQRG</sequence>
<accession>A0A7X5ZIT8</accession>
<comment type="caution">
    <text evidence="3">The sequence shown here is derived from an EMBL/GenBank/DDBJ whole genome shotgun (WGS) entry which is preliminary data.</text>
</comment>
<feature type="domain" description="Bacteriophage tail tape measure C-terminal" evidence="2">
    <location>
        <begin position="863"/>
        <end position="936"/>
    </location>
</feature>
<dbReference type="EMBL" id="JAARLZ010000006">
    <property type="protein sequence ID" value="NII07263.1"/>
    <property type="molecule type" value="Genomic_DNA"/>
</dbReference>
<dbReference type="InterPro" id="IPR006431">
    <property type="entry name" value="Phage_tape_meas_C"/>
</dbReference>
<evidence type="ECO:0000313" key="3">
    <source>
        <dbReference type="EMBL" id="NII07263.1"/>
    </source>
</evidence>
<reference evidence="3 4" key="1">
    <citation type="submission" date="2020-03" db="EMBL/GenBank/DDBJ databases">
        <authorList>
            <person name="Lai Q."/>
        </authorList>
    </citation>
    <scope>NUCLEOTIDE SEQUENCE [LARGE SCALE GENOMIC DNA]</scope>
    <source>
        <strain evidence="3 4">CCUG 25036</strain>
    </source>
</reference>
<dbReference type="Proteomes" id="UP000490980">
    <property type="component" value="Unassembled WGS sequence"/>
</dbReference>
<dbReference type="RefSeq" id="WP_166948987.1">
    <property type="nucleotide sequence ID" value="NZ_JAARLZ010000006.1"/>
</dbReference>
<feature type="domain" description="Bacteriophage tail tape measure N-terminal" evidence="1">
    <location>
        <begin position="277"/>
        <end position="430"/>
    </location>
</feature>